<dbReference type="SUPFAM" id="SSF48452">
    <property type="entry name" value="TPR-like"/>
    <property type="match status" value="1"/>
</dbReference>
<name>A0A7G5XEI7_9BACT</name>
<proteinExistence type="predicted"/>
<feature type="region of interest" description="Disordered" evidence="4">
    <location>
        <begin position="193"/>
        <end position="212"/>
    </location>
</feature>
<reference evidence="7" key="1">
    <citation type="submission" date="2020-08" db="EMBL/GenBank/DDBJ databases">
        <title>Lacibacter sp. S13-6-6 genome sequencing.</title>
        <authorList>
            <person name="Jin L."/>
        </authorList>
    </citation>
    <scope>NUCLEOTIDE SEQUENCE [LARGE SCALE GENOMIC DNA]</scope>
    <source>
        <strain evidence="7">S13-6-6</strain>
    </source>
</reference>
<evidence type="ECO:0000256" key="1">
    <source>
        <dbReference type="ARBA" id="ARBA00022737"/>
    </source>
</evidence>
<accession>A0A7G5XEI7</accession>
<evidence type="ECO:0000256" key="4">
    <source>
        <dbReference type="SAM" id="MobiDB-lite"/>
    </source>
</evidence>
<dbReference type="Pfam" id="PF00515">
    <property type="entry name" value="TPR_1"/>
    <property type="match status" value="1"/>
</dbReference>
<dbReference type="PANTHER" id="PTHR44943">
    <property type="entry name" value="CELLULOSE SYNTHASE OPERON PROTEIN C"/>
    <property type="match status" value="1"/>
</dbReference>
<dbReference type="InterPro" id="IPR011990">
    <property type="entry name" value="TPR-like_helical_dom_sf"/>
</dbReference>
<dbReference type="AlphaFoldDB" id="A0A7G5XEI7"/>
<evidence type="ECO:0000256" key="2">
    <source>
        <dbReference type="ARBA" id="ARBA00022803"/>
    </source>
</evidence>
<evidence type="ECO:0000313" key="6">
    <source>
        <dbReference type="EMBL" id="QNA43890.1"/>
    </source>
</evidence>
<protein>
    <submittedName>
        <fullName evidence="6">Tetratricopeptide repeat protein</fullName>
    </submittedName>
</protein>
<keyword evidence="7" id="KW-1185">Reference proteome</keyword>
<dbReference type="RefSeq" id="WP_182802152.1">
    <property type="nucleotide sequence ID" value="NZ_CP060007.1"/>
</dbReference>
<dbReference type="InterPro" id="IPR019734">
    <property type="entry name" value="TPR_rpt"/>
</dbReference>
<feature type="repeat" description="TPR" evidence="3">
    <location>
        <begin position="19"/>
        <end position="52"/>
    </location>
</feature>
<feature type="region of interest" description="Disordered" evidence="4">
    <location>
        <begin position="133"/>
        <end position="188"/>
    </location>
</feature>
<dbReference type="Pfam" id="PF13432">
    <property type="entry name" value="TPR_16"/>
    <property type="match status" value="1"/>
</dbReference>
<dbReference type="PROSITE" id="PS50293">
    <property type="entry name" value="TPR_REGION"/>
    <property type="match status" value="1"/>
</dbReference>
<dbReference type="KEGG" id="lacs:H4075_17710"/>
<evidence type="ECO:0000313" key="7">
    <source>
        <dbReference type="Proteomes" id="UP000515344"/>
    </source>
</evidence>
<organism evidence="6 7">
    <name type="scientific">Lacibacter sediminis</name>
    <dbReference type="NCBI Taxonomy" id="2760713"/>
    <lineage>
        <taxon>Bacteria</taxon>
        <taxon>Pseudomonadati</taxon>
        <taxon>Bacteroidota</taxon>
        <taxon>Chitinophagia</taxon>
        <taxon>Chitinophagales</taxon>
        <taxon>Chitinophagaceae</taxon>
        <taxon>Lacibacter</taxon>
    </lineage>
</organism>
<dbReference type="Proteomes" id="UP000515344">
    <property type="component" value="Chromosome"/>
</dbReference>
<dbReference type="SMART" id="SM00028">
    <property type="entry name" value="TPR"/>
    <property type="match status" value="3"/>
</dbReference>
<evidence type="ECO:0000256" key="3">
    <source>
        <dbReference type="PROSITE-ProRule" id="PRU00339"/>
    </source>
</evidence>
<evidence type="ECO:0000256" key="5">
    <source>
        <dbReference type="SAM" id="SignalP"/>
    </source>
</evidence>
<feature type="repeat" description="TPR" evidence="3">
    <location>
        <begin position="89"/>
        <end position="122"/>
    </location>
</feature>
<dbReference type="PROSITE" id="PS50005">
    <property type="entry name" value="TPR"/>
    <property type="match status" value="2"/>
</dbReference>
<dbReference type="Gene3D" id="1.25.40.10">
    <property type="entry name" value="Tetratricopeptide repeat domain"/>
    <property type="match status" value="1"/>
</dbReference>
<dbReference type="InterPro" id="IPR051685">
    <property type="entry name" value="Ycf3/AcsC/BcsC/TPR_MFPF"/>
</dbReference>
<keyword evidence="5" id="KW-0732">Signal</keyword>
<keyword evidence="2 3" id="KW-0802">TPR repeat</keyword>
<feature type="signal peptide" evidence="5">
    <location>
        <begin position="1"/>
        <end position="18"/>
    </location>
</feature>
<feature type="chain" id="PRO_5028959590" evidence="5">
    <location>
        <begin position="19"/>
        <end position="212"/>
    </location>
</feature>
<dbReference type="PANTHER" id="PTHR44943:SF8">
    <property type="entry name" value="TPR REPEAT-CONTAINING PROTEIN MJ0263"/>
    <property type="match status" value="1"/>
</dbReference>
<dbReference type="EMBL" id="CP060007">
    <property type="protein sequence ID" value="QNA43890.1"/>
    <property type="molecule type" value="Genomic_DNA"/>
</dbReference>
<feature type="compositionally biased region" description="Basic and acidic residues" evidence="4">
    <location>
        <begin position="137"/>
        <end position="164"/>
    </location>
</feature>
<gene>
    <name evidence="6" type="ORF">H4075_17710</name>
</gene>
<sequence>MKIFLTILVLFAALLTHAQEGEVMKGNRYYKEGNYDKAEEAYQKALSKKENLIARYNLGNTLYKKESIDDAVKSFDGVISATDDPELKTKALYNKGVLLHKGNRLTEAIDAYKQALRLNPDDEEVRKNLQLALQQKKQQEPKQEQKKEQKEQKQKQEKKKEEPKPQQPKPQKSKLTKKQAEQYLKALEQKERELQEKVRKKTAVPNQPEKDW</sequence>
<keyword evidence="1" id="KW-0677">Repeat</keyword>